<name>A0ABY6AYU4_9BURK</name>
<gene>
    <name evidence="2" type="ORF">N4261_23895</name>
</gene>
<organism evidence="2 3">
    <name type="scientific">Roseateles amylovorans</name>
    <dbReference type="NCBI Taxonomy" id="2978473"/>
    <lineage>
        <taxon>Bacteria</taxon>
        <taxon>Pseudomonadati</taxon>
        <taxon>Pseudomonadota</taxon>
        <taxon>Betaproteobacteria</taxon>
        <taxon>Burkholderiales</taxon>
        <taxon>Sphaerotilaceae</taxon>
        <taxon>Roseateles</taxon>
    </lineage>
</organism>
<feature type="region of interest" description="Disordered" evidence="1">
    <location>
        <begin position="1"/>
        <end position="29"/>
    </location>
</feature>
<dbReference type="RefSeq" id="WP_261757728.1">
    <property type="nucleotide sequence ID" value="NZ_CP104562.2"/>
</dbReference>
<evidence type="ECO:0000256" key="1">
    <source>
        <dbReference type="SAM" id="MobiDB-lite"/>
    </source>
</evidence>
<sequence>MRHVTKAPCTHPRLLAAHANPPSDAESASRRWRNLGEKDRLLNGSLKPEQHHLCCYSEADAEALQLGFHIEHVANKSQHPERTFDYNNLLASAFNDAEGLATAASRGVAVFGGHASGKQGKPHPVNMALFVSPLQRDCARFFAYLSSGEVEPHLDLDPADKARARYTIDLLNLNSPYLIGLRQQWWDELDAAYQDNLSRQWDLDHLAAVDLTPRGDRLSPFFSLTRQFYGGLAERVIRTRAPQLI</sequence>
<protein>
    <submittedName>
        <fullName evidence="2">TIGR02646 family protein</fullName>
    </submittedName>
</protein>
<evidence type="ECO:0000313" key="2">
    <source>
        <dbReference type="EMBL" id="UXH77965.1"/>
    </source>
</evidence>
<proteinExistence type="predicted"/>
<accession>A0ABY6AYU4</accession>
<evidence type="ECO:0000313" key="3">
    <source>
        <dbReference type="Proteomes" id="UP001064933"/>
    </source>
</evidence>
<dbReference type="NCBIfam" id="TIGR02646">
    <property type="entry name" value="retron system putative HNH endonuclease"/>
    <property type="match status" value="1"/>
</dbReference>
<dbReference type="InterPro" id="IPR013467">
    <property type="entry name" value="HNH78-like"/>
</dbReference>
<dbReference type="EMBL" id="CP104562">
    <property type="protein sequence ID" value="UXH77965.1"/>
    <property type="molecule type" value="Genomic_DNA"/>
</dbReference>
<reference evidence="2" key="1">
    <citation type="submission" date="2022-10" db="EMBL/GenBank/DDBJ databases">
        <title>Characterization and whole genome sequencing of a new Roseateles species, isolated from fresh water.</title>
        <authorList>
            <person name="Guliayeva D.Y."/>
            <person name="Akhremchuk A.E."/>
            <person name="Sikolenko M.A."/>
            <person name="Valentovich L.N."/>
            <person name="Sidarenka A.V."/>
        </authorList>
    </citation>
    <scope>NUCLEOTIDE SEQUENCE</scope>
    <source>
        <strain evidence="2">BIM B-1768</strain>
    </source>
</reference>
<keyword evidence="3" id="KW-1185">Reference proteome</keyword>
<dbReference type="Proteomes" id="UP001064933">
    <property type="component" value="Chromosome"/>
</dbReference>